<dbReference type="EMBL" id="LT629751">
    <property type="protein sequence ID" value="SDR82419.1"/>
    <property type="molecule type" value="Genomic_DNA"/>
</dbReference>
<protein>
    <submittedName>
        <fullName evidence="1">Glycosyltransferase involved in cell wall bisynthesis</fullName>
    </submittedName>
</protein>
<keyword evidence="1" id="KW-0808">Transferase</keyword>
<dbReference type="Pfam" id="PF13692">
    <property type="entry name" value="Glyco_trans_1_4"/>
    <property type="match status" value="1"/>
</dbReference>
<evidence type="ECO:0000313" key="2">
    <source>
        <dbReference type="Proteomes" id="UP000243359"/>
    </source>
</evidence>
<reference evidence="2" key="1">
    <citation type="submission" date="2016-10" db="EMBL/GenBank/DDBJ databases">
        <authorList>
            <person name="Varghese N."/>
            <person name="Submissions S."/>
        </authorList>
    </citation>
    <scope>NUCLEOTIDE SEQUENCE [LARGE SCALE GENOMIC DNA]</scope>
    <source>
        <strain evidence="2">KCTC 32247</strain>
    </source>
</reference>
<organism evidence="1 2">
    <name type="scientific">Pseudomonas oryzae</name>
    <dbReference type="NCBI Taxonomy" id="1392877"/>
    <lineage>
        <taxon>Bacteria</taxon>
        <taxon>Pseudomonadati</taxon>
        <taxon>Pseudomonadota</taxon>
        <taxon>Gammaproteobacteria</taxon>
        <taxon>Pseudomonadales</taxon>
        <taxon>Pseudomonadaceae</taxon>
        <taxon>Pseudomonas</taxon>
    </lineage>
</organism>
<dbReference type="AlphaFoldDB" id="A0A1H1M8R1"/>
<proteinExistence type="predicted"/>
<dbReference type="SUPFAM" id="SSF53756">
    <property type="entry name" value="UDP-Glycosyltransferase/glycogen phosphorylase"/>
    <property type="match status" value="1"/>
</dbReference>
<dbReference type="RefSeq" id="WP_090347393.1">
    <property type="nucleotide sequence ID" value="NZ_LT629751.1"/>
</dbReference>
<sequence>MKRLLIIEPQLSGHHFRYLDWIASAACDSDWQVTIATDHRFCDNATLVSLRARHADRLALHFDDFSGAKNGGGLIELIQRETYYWKKLQAIFRKVNSQTTIDHVLLPFADICLYALAINSRPFGKCPWSAISMRPAFHCYEIGLSENKPGLLTRIKELLFFRLANSHAVGKLCVIDPCLAEYVTARQPNSRVLYLQDPADINVPAVSREQARSTLGLDTTRPVVLLYGAVDWRKGVRELLEAQASLPLEQQPTVVVAGRQAPEIRNWLAGEAWQQAIQQGRLNLIDRFITEDEESLLFSACDAVWLGYRGHLGSSGVLWQALAFERPVISCDEGLIGWFTRTNDLGVSVQVSDKEAVANALSALPATANQASGLTPLPGRDFAARLIQAIA</sequence>
<dbReference type="Gene3D" id="3.40.50.2000">
    <property type="entry name" value="Glycogen Phosphorylase B"/>
    <property type="match status" value="1"/>
</dbReference>
<accession>A0A1H1M8R1</accession>
<gene>
    <name evidence="1" type="ORF">SAMN05216221_0425</name>
</gene>
<evidence type="ECO:0000313" key="1">
    <source>
        <dbReference type="EMBL" id="SDR82419.1"/>
    </source>
</evidence>
<dbReference type="GO" id="GO:0016740">
    <property type="term" value="F:transferase activity"/>
    <property type="evidence" value="ECO:0007669"/>
    <property type="project" value="UniProtKB-KW"/>
</dbReference>
<keyword evidence="2" id="KW-1185">Reference proteome</keyword>
<dbReference type="STRING" id="1392877.SAMN05216221_0425"/>
<dbReference type="Proteomes" id="UP000243359">
    <property type="component" value="Chromosome I"/>
</dbReference>
<dbReference type="OrthoDB" id="9792269at2"/>
<name>A0A1H1M8R1_9PSED</name>